<keyword evidence="9" id="KW-1185">Reference proteome</keyword>
<evidence type="ECO:0000256" key="4">
    <source>
        <dbReference type="ARBA" id="ARBA00022989"/>
    </source>
</evidence>
<dbReference type="Pfam" id="PF12734">
    <property type="entry name" value="CYSTM"/>
    <property type="match status" value="1"/>
</dbReference>
<feature type="domain" description="Cysteine-rich transmembrane" evidence="6">
    <location>
        <begin position="43"/>
        <end position="88"/>
    </location>
</feature>
<evidence type="ECO:0000259" key="6">
    <source>
        <dbReference type="Pfam" id="PF12734"/>
    </source>
</evidence>
<protein>
    <recommendedName>
        <fullName evidence="6">Cysteine-rich transmembrane domain-containing protein</fullName>
    </recommendedName>
</protein>
<dbReference type="InParanoid" id="A0A0Q3KWX4"/>
<organism evidence="7">
    <name type="scientific">Brachypodium distachyon</name>
    <name type="common">Purple false brome</name>
    <name type="synonym">Trachynia distachya</name>
    <dbReference type="NCBI Taxonomy" id="15368"/>
    <lineage>
        <taxon>Eukaryota</taxon>
        <taxon>Viridiplantae</taxon>
        <taxon>Streptophyta</taxon>
        <taxon>Embryophyta</taxon>
        <taxon>Tracheophyta</taxon>
        <taxon>Spermatophyta</taxon>
        <taxon>Magnoliopsida</taxon>
        <taxon>Liliopsida</taxon>
        <taxon>Poales</taxon>
        <taxon>Poaceae</taxon>
        <taxon>BOP clade</taxon>
        <taxon>Pooideae</taxon>
        <taxon>Stipodae</taxon>
        <taxon>Brachypodieae</taxon>
        <taxon>Brachypodium</taxon>
    </lineage>
</organism>
<keyword evidence="4" id="KW-1133">Transmembrane helix</keyword>
<proteinExistence type="inferred from homology"/>
<dbReference type="PANTHER" id="PTHR31568:SF99">
    <property type="entry name" value="OS07G0567900 PROTEIN"/>
    <property type="match status" value="1"/>
</dbReference>
<sequence length="88" mass="9182">MSYFNQQQAPVTAYPPPPQANYVVAAPPAGQAAYVPTAPPPPPGYPTSYNVAMGAPPQPAQTQSRGDKAFLEGCCAAICCCCLLDMCF</sequence>
<keyword evidence="3" id="KW-0812">Transmembrane</keyword>
<gene>
    <name evidence="7" type="ORF">BRADI_1g24303v3</name>
</gene>
<comment type="subcellular location">
    <subcellularLocation>
        <location evidence="1">Membrane</location>
        <topology evidence="1">Single-pass membrane protein</topology>
    </subcellularLocation>
</comment>
<evidence type="ECO:0000313" key="8">
    <source>
        <dbReference type="EnsemblPlants" id="KQK15673"/>
    </source>
</evidence>
<evidence type="ECO:0000256" key="1">
    <source>
        <dbReference type="ARBA" id="ARBA00004167"/>
    </source>
</evidence>
<accession>A0A0Q3KWX4</accession>
<dbReference type="Gramene" id="KQK15673">
    <property type="protein sequence ID" value="KQK15673"/>
    <property type="gene ID" value="BRADI_1g24303v3"/>
</dbReference>
<dbReference type="EMBL" id="CM000880">
    <property type="protein sequence ID" value="KQK15673.1"/>
    <property type="molecule type" value="Genomic_DNA"/>
</dbReference>
<dbReference type="EnsemblPlants" id="KQK15673">
    <property type="protein sequence ID" value="KQK15673"/>
    <property type="gene ID" value="BRADI_1g24303v3"/>
</dbReference>
<reference evidence="8" key="3">
    <citation type="submission" date="2018-08" db="UniProtKB">
        <authorList>
            <consortium name="EnsemblPlants"/>
        </authorList>
    </citation>
    <scope>IDENTIFICATION</scope>
    <source>
        <strain evidence="8">cv. Bd21</strain>
    </source>
</reference>
<reference evidence="7 8" key="1">
    <citation type="journal article" date="2010" name="Nature">
        <title>Genome sequencing and analysis of the model grass Brachypodium distachyon.</title>
        <authorList>
            <consortium name="International Brachypodium Initiative"/>
        </authorList>
    </citation>
    <scope>NUCLEOTIDE SEQUENCE [LARGE SCALE GENOMIC DNA]</scope>
    <source>
        <strain evidence="7 8">Bd21</strain>
    </source>
</reference>
<name>A0A0Q3KWX4_BRADI</name>
<evidence type="ECO:0000313" key="9">
    <source>
        <dbReference type="Proteomes" id="UP000008810"/>
    </source>
</evidence>
<dbReference type="PANTHER" id="PTHR31568">
    <property type="entry name" value="RCG49325, ISOFORM CRA_A"/>
    <property type="match status" value="1"/>
</dbReference>
<dbReference type="OrthoDB" id="685462at2759"/>
<dbReference type="GO" id="GO:0005886">
    <property type="term" value="C:plasma membrane"/>
    <property type="evidence" value="ECO:0000318"/>
    <property type="project" value="GO_Central"/>
</dbReference>
<dbReference type="Proteomes" id="UP000008810">
    <property type="component" value="Chromosome 1"/>
</dbReference>
<dbReference type="InterPro" id="IPR028144">
    <property type="entry name" value="CYSTM_dom"/>
</dbReference>
<dbReference type="InterPro" id="IPR044850">
    <property type="entry name" value="WIH1-like"/>
</dbReference>
<comment type="similarity">
    <text evidence="2">Belongs to the CYSTM1 family.</text>
</comment>
<evidence type="ECO:0000313" key="7">
    <source>
        <dbReference type="EMBL" id="KQK15673.1"/>
    </source>
</evidence>
<evidence type="ECO:0000256" key="5">
    <source>
        <dbReference type="ARBA" id="ARBA00023136"/>
    </source>
</evidence>
<dbReference type="AlphaFoldDB" id="A0A0Q3KWX4"/>
<evidence type="ECO:0000256" key="3">
    <source>
        <dbReference type="ARBA" id="ARBA00022692"/>
    </source>
</evidence>
<evidence type="ECO:0000256" key="2">
    <source>
        <dbReference type="ARBA" id="ARBA00009444"/>
    </source>
</evidence>
<reference evidence="7" key="2">
    <citation type="submission" date="2017-06" db="EMBL/GenBank/DDBJ databases">
        <title>WGS assembly of Brachypodium distachyon.</title>
        <authorList>
            <consortium name="The International Brachypodium Initiative"/>
            <person name="Lucas S."/>
            <person name="Harmon-Smith M."/>
            <person name="Lail K."/>
            <person name="Tice H."/>
            <person name="Grimwood J."/>
            <person name="Bruce D."/>
            <person name="Barry K."/>
            <person name="Shu S."/>
            <person name="Lindquist E."/>
            <person name="Wang M."/>
            <person name="Pitluck S."/>
            <person name="Vogel J.P."/>
            <person name="Garvin D.F."/>
            <person name="Mockler T.C."/>
            <person name="Schmutz J."/>
            <person name="Rokhsar D."/>
            <person name="Bevan M.W."/>
        </authorList>
    </citation>
    <scope>NUCLEOTIDE SEQUENCE</scope>
    <source>
        <strain evidence="7">Bd21</strain>
    </source>
</reference>
<keyword evidence="5" id="KW-0472">Membrane</keyword>